<evidence type="ECO:0000259" key="1">
    <source>
        <dbReference type="PROSITE" id="PS50404"/>
    </source>
</evidence>
<dbReference type="SUPFAM" id="SSF52833">
    <property type="entry name" value="Thioredoxin-like"/>
    <property type="match status" value="1"/>
</dbReference>
<accession>E8KJZ4</accession>
<dbReference type="Pfam" id="PF13410">
    <property type="entry name" value="GST_C_2"/>
    <property type="match status" value="1"/>
</dbReference>
<feature type="domain" description="GST N-terminal" evidence="1">
    <location>
        <begin position="9"/>
        <end position="91"/>
    </location>
</feature>
<dbReference type="GO" id="GO:0006559">
    <property type="term" value="P:L-phenylalanine catabolic process"/>
    <property type="evidence" value="ECO:0007669"/>
    <property type="project" value="TreeGrafter"/>
</dbReference>
<organism evidence="2 3">
    <name type="scientific">Actinobacillus ureae ATCC 25976</name>
    <dbReference type="NCBI Taxonomy" id="887324"/>
    <lineage>
        <taxon>Bacteria</taxon>
        <taxon>Pseudomonadati</taxon>
        <taxon>Pseudomonadota</taxon>
        <taxon>Gammaproteobacteria</taxon>
        <taxon>Pasteurellales</taxon>
        <taxon>Pasteurellaceae</taxon>
        <taxon>Actinobacillus</taxon>
    </lineage>
</organism>
<dbReference type="Pfam" id="PF13417">
    <property type="entry name" value="GST_N_3"/>
    <property type="match status" value="1"/>
</dbReference>
<dbReference type="CDD" id="cd03194">
    <property type="entry name" value="GST_C_3"/>
    <property type="match status" value="1"/>
</dbReference>
<dbReference type="Proteomes" id="UP000005467">
    <property type="component" value="Unassembled WGS sequence"/>
</dbReference>
<evidence type="ECO:0000313" key="3">
    <source>
        <dbReference type="Proteomes" id="UP000005467"/>
    </source>
</evidence>
<name>E8KJZ4_9PAST</name>
<dbReference type="EMBL" id="AEVG01000139">
    <property type="protein sequence ID" value="EFX90774.1"/>
    <property type="molecule type" value="Genomic_DNA"/>
</dbReference>
<dbReference type="GO" id="GO:0016034">
    <property type="term" value="F:maleylacetoacetate isomerase activity"/>
    <property type="evidence" value="ECO:0007669"/>
    <property type="project" value="TreeGrafter"/>
</dbReference>
<comment type="caution">
    <text evidence="2">The sequence shown here is derived from an EMBL/GenBank/DDBJ whole genome shotgun (WGS) entry which is preliminary data.</text>
</comment>
<dbReference type="HOGENOM" id="CLU_070658_0_0_6"/>
<dbReference type="GO" id="GO:0006749">
    <property type="term" value="P:glutathione metabolic process"/>
    <property type="evidence" value="ECO:0007669"/>
    <property type="project" value="TreeGrafter"/>
</dbReference>
<keyword evidence="3" id="KW-1185">Reference proteome</keyword>
<dbReference type="SFLD" id="SFLDS00019">
    <property type="entry name" value="Glutathione_Transferase_(cytos"/>
    <property type="match status" value="1"/>
</dbReference>
<gene>
    <name evidence="2" type="ORF">HMPREF0027_2161</name>
</gene>
<evidence type="ECO:0000313" key="2">
    <source>
        <dbReference type="EMBL" id="EFX90774.1"/>
    </source>
</evidence>
<sequence>MGFFIGKFMYQLYINPPKSSWSLRPWILLKMLDIPFEPKIVRYLADINEQRQQFSTFSATAKIPVLYDNQLQIWDSLAIIEYVAESYPQVWPKDKKARAWARSVCAEMHSGFEYLRNICDFRPLEKITLTEIPQQLEDELKHLNTIFAQGLQQFAGKYLTGSLFTAADAFLLPVAARINTYGLAHYFDENVRIYLQKMLALPTYQEWLKG</sequence>
<dbReference type="InterPro" id="IPR004045">
    <property type="entry name" value="Glutathione_S-Trfase_N"/>
</dbReference>
<keyword evidence="2" id="KW-0808">Transferase</keyword>
<dbReference type="PROSITE" id="PS50404">
    <property type="entry name" value="GST_NTER"/>
    <property type="match status" value="1"/>
</dbReference>
<dbReference type="PANTHER" id="PTHR42673">
    <property type="entry name" value="MALEYLACETOACETATE ISOMERASE"/>
    <property type="match status" value="1"/>
</dbReference>
<dbReference type="AlphaFoldDB" id="E8KJZ4"/>
<proteinExistence type="predicted"/>
<protein>
    <submittedName>
        <fullName evidence="2">Glutathione S-transferase, N-terminal domain protein</fullName>
    </submittedName>
</protein>
<dbReference type="PANTHER" id="PTHR42673:SF4">
    <property type="entry name" value="MALEYLACETOACETATE ISOMERASE"/>
    <property type="match status" value="1"/>
</dbReference>
<dbReference type="SUPFAM" id="SSF47616">
    <property type="entry name" value="GST C-terminal domain-like"/>
    <property type="match status" value="1"/>
</dbReference>
<dbReference type="SFLD" id="SFLDG00358">
    <property type="entry name" value="Main_(cytGST)"/>
    <property type="match status" value="1"/>
</dbReference>
<dbReference type="GO" id="GO:0004364">
    <property type="term" value="F:glutathione transferase activity"/>
    <property type="evidence" value="ECO:0007669"/>
    <property type="project" value="TreeGrafter"/>
</dbReference>
<dbReference type="InterPro" id="IPR036249">
    <property type="entry name" value="Thioredoxin-like_sf"/>
</dbReference>
<dbReference type="InterPro" id="IPR040079">
    <property type="entry name" value="Glutathione_S-Trfase"/>
</dbReference>
<dbReference type="Gene3D" id="1.20.1050.10">
    <property type="match status" value="1"/>
</dbReference>
<dbReference type="Gene3D" id="3.40.30.10">
    <property type="entry name" value="Glutaredoxin"/>
    <property type="match status" value="1"/>
</dbReference>
<reference evidence="2 3" key="1">
    <citation type="submission" date="2011-01" db="EMBL/GenBank/DDBJ databases">
        <authorList>
            <person name="Muzny D."/>
            <person name="Qin X."/>
            <person name="Deng J."/>
            <person name="Jiang H."/>
            <person name="Liu Y."/>
            <person name="Qu J."/>
            <person name="Song X.-Z."/>
            <person name="Zhang L."/>
            <person name="Thornton R."/>
            <person name="Coyle M."/>
            <person name="Francisco L."/>
            <person name="Jackson L."/>
            <person name="Javaid M."/>
            <person name="Korchina V."/>
            <person name="Kovar C."/>
            <person name="Mata R."/>
            <person name="Mathew T."/>
            <person name="Ngo R."/>
            <person name="Nguyen L."/>
            <person name="Nguyen N."/>
            <person name="Okwuonu G."/>
            <person name="Ongeri F."/>
            <person name="Pham C."/>
            <person name="Simmons D."/>
            <person name="Wilczek-Boney K."/>
            <person name="Hale W."/>
            <person name="Jakkamsetti A."/>
            <person name="Pham P."/>
            <person name="Ruth R."/>
            <person name="San Lucas F."/>
            <person name="Warren J."/>
            <person name="Zhang J."/>
            <person name="Zhao Z."/>
            <person name="Zhou C."/>
            <person name="Zhu D."/>
            <person name="Lee S."/>
            <person name="Bess C."/>
            <person name="Blankenburg K."/>
            <person name="Forbes L."/>
            <person name="Fu Q."/>
            <person name="Gubbala S."/>
            <person name="Hirani K."/>
            <person name="Jayaseelan J.C."/>
            <person name="Lara F."/>
            <person name="Munidasa M."/>
            <person name="Palculict T."/>
            <person name="Patil S."/>
            <person name="Pu L.-L."/>
            <person name="Saada N."/>
            <person name="Tang L."/>
            <person name="Weissenberger G."/>
            <person name="Zhu Y."/>
            <person name="Hemphill L."/>
            <person name="Shang Y."/>
            <person name="Youmans B."/>
            <person name="Ayvaz T."/>
            <person name="Ross M."/>
            <person name="Santibanez J."/>
            <person name="Aqrawi P."/>
            <person name="Gross S."/>
            <person name="Joshi V."/>
            <person name="Fowler G."/>
            <person name="Nazareth L."/>
            <person name="Reid J."/>
            <person name="Worley K."/>
            <person name="Petrosino J."/>
            <person name="Highlander S."/>
            <person name="Gibbs R."/>
        </authorList>
    </citation>
    <scope>NUCLEOTIDE SEQUENCE [LARGE SCALE GENOMIC DNA]</scope>
    <source>
        <strain evidence="2 3">ATCC 25976</strain>
    </source>
</reference>
<dbReference type="InterPro" id="IPR036282">
    <property type="entry name" value="Glutathione-S-Trfase_C_sf"/>
</dbReference>